<name>A0AA37LZA3_9PEZI</name>
<accession>A0AA37LZA3</accession>
<proteinExistence type="predicted"/>
<keyword evidence="2" id="KW-1185">Reference proteome</keyword>
<gene>
    <name evidence="1" type="ORF">ColLi_12219</name>
</gene>
<protein>
    <submittedName>
        <fullName evidence="1">Uncharacterized protein</fullName>
    </submittedName>
</protein>
<comment type="caution">
    <text evidence="1">The sequence shown here is derived from an EMBL/GenBank/DDBJ whole genome shotgun (WGS) entry which is preliminary data.</text>
</comment>
<evidence type="ECO:0000313" key="1">
    <source>
        <dbReference type="EMBL" id="GJC89381.1"/>
    </source>
</evidence>
<dbReference type="Proteomes" id="UP001055172">
    <property type="component" value="Unassembled WGS sequence"/>
</dbReference>
<organism evidence="1 2">
    <name type="scientific">Colletotrichum liriopes</name>
    <dbReference type="NCBI Taxonomy" id="708192"/>
    <lineage>
        <taxon>Eukaryota</taxon>
        <taxon>Fungi</taxon>
        <taxon>Dikarya</taxon>
        <taxon>Ascomycota</taxon>
        <taxon>Pezizomycotina</taxon>
        <taxon>Sordariomycetes</taxon>
        <taxon>Hypocreomycetidae</taxon>
        <taxon>Glomerellales</taxon>
        <taxon>Glomerellaceae</taxon>
        <taxon>Colletotrichum</taxon>
        <taxon>Colletotrichum spaethianum species complex</taxon>
    </lineage>
</organism>
<reference evidence="1 2" key="1">
    <citation type="submission" date="2021-07" db="EMBL/GenBank/DDBJ databases">
        <title>Genome data of Colletotrichum spaethianum.</title>
        <authorList>
            <person name="Utami Y.D."/>
            <person name="Hiruma K."/>
        </authorList>
    </citation>
    <scope>NUCLEOTIDE SEQUENCE [LARGE SCALE GENOMIC DNA]</scope>
    <source>
        <strain evidence="1 2">MAFF 242679</strain>
    </source>
</reference>
<dbReference type="AlphaFoldDB" id="A0AA37LZA3"/>
<dbReference type="EMBL" id="BPPX01000040">
    <property type="protein sequence ID" value="GJC89381.1"/>
    <property type="molecule type" value="Genomic_DNA"/>
</dbReference>
<sequence length="166" mass="18142">MASLGADLIQYKICEKKAFGTLFENEGYTNWKLEEWYDHLLPHLNSLVAADVIKDPHLSVTICCCPDGGAVFGSEETDAVYHFQHDLGYLSSHLAPVARRQSSWLVMPSGTSRARGGGDDAMAASASAPAWAYVEGEGGRLLLLLAMLAILERMLRGDDELSIVRE</sequence>
<evidence type="ECO:0000313" key="2">
    <source>
        <dbReference type="Proteomes" id="UP001055172"/>
    </source>
</evidence>